<dbReference type="AlphaFoldDB" id="A0A2I9DMI9"/>
<dbReference type="Pfam" id="PF00072">
    <property type="entry name" value="Response_reg"/>
    <property type="match status" value="1"/>
</dbReference>
<dbReference type="SUPFAM" id="SSF52172">
    <property type="entry name" value="CheY-like"/>
    <property type="match status" value="1"/>
</dbReference>
<comment type="caution">
    <text evidence="3">The sequence shown here is derived from an EMBL/GenBank/DDBJ whole genome shotgun (WGS) entry which is preliminary data.</text>
</comment>
<dbReference type="PANTHER" id="PTHR44520">
    <property type="entry name" value="RESPONSE REGULATOR RCP1-RELATED"/>
    <property type="match status" value="1"/>
</dbReference>
<evidence type="ECO:0000256" key="1">
    <source>
        <dbReference type="PROSITE-ProRule" id="PRU00169"/>
    </source>
</evidence>
<accession>A0A2I9DMI9</accession>
<feature type="domain" description="Response regulatory" evidence="2">
    <location>
        <begin position="10"/>
        <end position="131"/>
    </location>
</feature>
<dbReference type="PROSITE" id="PS50110">
    <property type="entry name" value="RESPONSE_REGULATORY"/>
    <property type="match status" value="1"/>
</dbReference>
<dbReference type="Gene3D" id="3.40.50.2300">
    <property type="match status" value="1"/>
</dbReference>
<sequence length="146" mass="15815">MTRAFSRGLDVLLVEDNPADIVLTEEAFALGASPSTLRSASDGEEALTVLRGPAGELPDLILMDVNMPRLGGLETLAQLKADPDLRHIPVVMLTTSSDPRDIDQAYALGANAFVTKPVNLPDFLQVVEQLLSFWSSLATLPSRRMR</sequence>
<keyword evidence="1" id="KW-0597">Phosphoprotein</keyword>
<dbReference type="InterPro" id="IPR011006">
    <property type="entry name" value="CheY-like_superfamily"/>
</dbReference>
<dbReference type="InterPro" id="IPR001789">
    <property type="entry name" value="Sig_transdc_resp-reg_receiver"/>
</dbReference>
<dbReference type="SMART" id="SM00448">
    <property type="entry name" value="REC"/>
    <property type="match status" value="1"/>
</dbReference>
<evidence type="ECO:0000313" key="3">
    <source>
        <dbReference type="EMBL" id="GBF06231.1"/>
    </source>
</evidence>
<feature type="modified residue" description="4-aspartylphosphate" evidence="1">
    <location>
        <position position="64"/>
    </location>
</feature>
<dbReference type="PANTHER" id="PTHR44520:SF2">
    <property type="entry name" value="RESPONSE REGULATOR RCP1"/>
    <property type="match status" value="1"/>
</dbReference>
<organism evidence="3 4">
    <name type="scientific">Deinococcus aerius</name>
    <dbReference type="NCBI Taxonomy" id="200253"/>
    <lineage>
        <taxon>Bacteria</taxon>
        <taxon>Thermotogati</taxon>
        <taxon>Deinococcota</taxon>
        <taxon>Deinococci</taxon>
        <taxon>Deinococcales</taxon>
        <taxon>Deinococcaceae</taxon>
        <taxon>Deinococcus</taxon>
    </lineage>
</organism>
<proteinExistence type="predicted"/>
<dbReference type="GO" id="GO:0000160">
    <property type="term" value="P:phosphorelay signal transduction system"/>
    <property type="evidence" value="ECO:0007669"/>
    <property type="project" value="InterPro"/>
</dbReference>
<dbReference type="EMBL" id="BFAG01000008">
    <property type="protein sequence ID" value="GBF06231.1"/>
    <property type="molecule type" value="Genomic_DNA"/>
</dbReference>
<protein>
    <submittedName>
        <fullName evidence="3">Response regulator4</fullName>
    </submittedName>
</protein>
<dbReference type="OrthoDB" id="9785718at2"/>
<evidence type="ECO:0000313" key="4">
    <source>
        <dbReference type="Proteomes" id="UP000236569"/>
    </source>
</evidence>
<dbReference type="CDD" id="cd17557">
    <property type="entry name" value="REC_Rcp-like"/>
    <property type="match status" value="1"/>
</dbReference>
<name>A0A2I9DMI9_9DEIO</name>
<keyword evidence="4" id="KW-1185">Reference proteome</keyword>
<evidence type="ECO:0000259" key="2">
    <source>
        <dbReference type="PROSITE" id="PS50110"/>
    </source>
</evidence>
<reference evidence="4" key="1">
    <citation type="submission" date="2018-01" db="EMBL/GenBank/DDBJ databases">
        <title>Draft Genome Sequence of the Radioresistant Bacterium Deinococcus aerius TR0125, Isolated from the Higher Atmosphere above Japan.</title>
        <authorList>
            <person name="Satoh K."/>
            <person name="Arai H."/>
            <person name="Sanzen T."/>
            <person name="Kawaguchi Y."/>
            <person name="Hayashi H."/>
            <person name="Yokobori S."/>
            <person name="Yamagishi A."/>
            <person name="Oono Y."/>
            <person name="Narumi I."/>
        </authorList>
    </citation>
    <scope>NUCLEOTIDE SEQUENCE [LARGE SCALE GENOMIC DNA]</scope>
    <source>
        <strain evidence="4">TR0125</strain>
    </source>
</reference>
<dbReference type="Proteomes" id="UP000236569">
    <property type="component" value="Unassembled WGS sequence"/>
</dbReference>
<dbReference type="InterPro" id="IPR052893">
    <property type="entry name" value="TCS_response_regulator"/>
</dbReference>
<dbReference type="RefSeq" id="WP_103129622.1">
    <property type="nucleotide sequence ID" value="NZ_BFAG01000008.1"/>
</dbReference>
<gene>
    <name evidence="3" type="ORF">DAERI_080022</name>
</gene>